<organism evidence="9 10">
    <name type="scientific">Tritonibacter scottomollicae</name>
    <name type="common">Epibacterium scottomollicae</name>
    <dbReference type="NCBI Taxonomy" id="483013"/>
    <lineage>
        <taxon>Bacteria</taxon>
        <taxon>Pseudomonadati</taxon>
        <taxon>Pseudomonadota</taxon>
        <taxon>Alphaproteobacteria</taxon>
        <taxon>Rhodobacterales</taxon>
        <taxon>Paracoccaceae</taxon>
        <taxon>Tritonibacter</taxon>
    </lineage>
</organism>
<sequence length="259" mass="27897">MRKFMMDLFPFLAPAGFVLAFAVALVAGTIKGIVGFAMPMIMVSGLSSIMAPDLALAGLILPTLVTNGFQAMRQGPRAAWQSMKRFRAFLLVGGVFLMLSAQLVRVLPAQVMLLIIGGPITLFAVTQLMGKHLVLHAPSRRMEVGIGAFAGFIGGFSGIWGPPTVAYLTALGTEKREQMRIQGVIYGLGAVVLFFAHVGSGVMRSETLPFSVLMILPALFGMWLGGRLQDKIDQKTFRRATLFVLLIAGLNLMRRALVG</sequence>
<dbReference type="InterPro" id="IPR052017">
    <property type="entry name" value="TSUP"/>
</dbReference>
<dbReference type="AlphaFoldDB" id="A0A2T1AEP7"/>
<dbReference type="Pfam" id="PF01925">
    <property type="entry name" value="TauE"/>
    <property type="match status" value="1"/>
</dbReference>
<dbReference type="Proteomes" id="UP000237718">
    <property type="component" value="Unassembled WGS sequence"/>
</dbReference>
<feature type="transmembrane region" description="Helical" evidence="8">
    <location>
        <begin position="207"/>
        <end position="224"/>
    </location>
</feature>
<evidence type="ECO:0000256" key="3">
    <source>
        <dbReference type="ARBA" id="ARBA00022448"/>
    </source>
</evidence>
<dbReference type="InterPro" id="IPR002781">
    <property type="entry name" value="TM_pro_TauE-like"/>
</dbReference>
<evidence type="ECO:0000256" key="1">
    <source>
        <dbReference type="ARBA" id="ARBA00004651"/>
    </source>
</evidence>
<evidence type="ECO:0000256" key="5">
    <source>
        <dbReference type="ARBA" id="ARBA00022692"/>
    </source>
</evidence>
<evidence type="ECO:0000256" key="6">
    <source>
        <dbReference type="ARBA" id="ARBA00022989"/>
    </source>
</evidence>
<feature type="transmembrane region" description="Helical" evidence="8">
    <location>
        <begin position="236"/>
        <end position="253"/>
    </location>
</feature>
<reference evidence="9 10" key="1">
    <citation type="submission" date="2018-03" db="EMBL/GenBank/DDBJ databases">
        <title>Genomic Encyclopedia of Archaeal and Bacterial Type Strains, Phase II (KMG-II): from individual species to whole genera.</title>
        <authorList>
            <person name="Goeker M."/>
        </authorList>
    </citation>
    <scope>NUCLEOTIDE SEQUENCE [LARGE SCALE GENOMIC DNA]</scope>
    <source>
        <strain evidence="9 10">DSM 25328</strain>
    </source>
</reference>
<evidence type="ECO:0000256" key="8">
    <source>
        <dbReference type="RuleBase" id="RU363041"/>
    </source>
</evidence>
<keyword evidence="7 8" id="KW-0472">Membrane</keyword>
<evidence type="ECO:0000313" key="9">
    <source>
        <dbReference type="EMBL" id="PRZ47026.1"/>
    </source>
</evidence>
<feature type="transmembrane region" description="Helical" evidence="8">
    <location>
        <begin position="110"/>
        <end position="130"/>
    </location>
</feature>
<comment type="similarity">
    <text evidence="2 8">Belongs to the 4-toluene sulfonate uptake permease (TSUP) (TC 2.A.102) family.</text>
</comment>
<protein>
    <recommendedName>
        <fullName evidence="8">Probable membrane transporter protein</fullName>
    </recommendedName>
</protein>
<dbReference type="GO" id="GO:0005886">
    <property type="term" value="C:plasma membrane"/>
    <property type="evidence" value="ECO:0007669"/>
    <property type="project" value="UniProtKB-SubCell"/>
</dbReference>
<feature type="transmembrane region" description="Helical" evidence="8">
    <location>
        <begin position="181"/>
        <end position="200"/>
    </location>
</feature>
<keyword evidence="3" id="KW-0813">Transport</keyword>
<dbReference type="PANTHER" id="PTHR30269">
    <property type="entry name" value="TRANSMEMBRANE PROTEIN YFCA"/>
    <property type="match status" value="1"/>
</dbReference>
<keyword evidence="6 8" id="KW-1133">Transmembrane helix</keyword>
<evidence type="ECO:0000313" key="10">
    <source>
        <dbReference type="Proteomes" id="UP000237718"/>
    </source>
</evidence>
<feature type="transmembrane region" description="Helical" evidence="8">
    <location>
        <begin position="142"/>
        <end position="161"/>
    </location>
</feature>
<dbReference type="EMBL" id="PVUF01000008">
    <property type="protein sequence ID" value="PRZ47026.1"/>
    <property type="molecule type" value="Genomic_DNA"/>
</dbReference>
<proteinExistence type="inferred from homology"/>
<feature type="transmembrane region" description="Helical" evidence="8">
    <location>
        <begin position="86"/>
        <end position="104"/>
    </location>
</feature>
<keyword evidence="4 8" id="KW-1003">Cell membrane</keyword>
<name>A0A2T1AEP7_TRISK</name>
<feature type="transmembrane region" description="Helical" evidence="8">
    <location>
        <begin position="40"/>
        <end position="65"/>
    </location>
</feature>
<evidence type="ECO:0000256" key="2">
    <source>
        <dbReference type="ARBA" id="ARBA00009142"/>
    </source>
</evidence>
<dbReference type="PANTHER" id="PTHR30269:SF32">
    <property type="entry name" value="MEMBRANE TRANSPORTER PROTEIN-RELATED"/>
    <property type="match status" value="1"/>
</dbReference>
<comment type="caution">
    <text evidence="9">The sequence shown here is derived from an EMBL/GenBank/DDBJ whole genome shotgun (WGS) entry which is preliminary data.</text>
</comment>
<comment type="subcellular location">
    <subcellularLocation>
        <location evidence="1 8">Cell membrane</location>
        <topology evidence="1 8">Multi-pass membrane protein</topology>
    </subcellularLocation>
</comment>
<keyword evidence="5 8" id="KW-0812">Transmembrane</keyword>
<gene>
    <name evidence="9" type="ORF">CLV89_108173</name>
</gene>
<accession>A0A2T1AEP7</accession>
<evidence type="ECO:0000256" key="4">
    <source>
        <dbReference type="ARBA" id="ARBA00022475"/>
    </source>
</evidence>
<evidence type="ECO:0000256" key="7">
    <source>
        <dbReference type="ARBA" id="ARBA00023136"/>
    </source>
</evidence>